<protein>
    <submittedName>
        <fullName evidence="1">Uncharacterized protein</fullName>
    </submittedName>
</protein>
<dbReference type="EMBL" id="LBUU01000001">
    <property type="protein sequence ID" value="KKQ71130.1"/>
    <property type="molecule type" value="Genomic_DNA"/>
</dbReference>
<sequence length="167" mass="19189">MENQKFTAEEIGRLLTTDEINQKLNLFFNEHKEILPKTVHETKEHLLTLDLVPVQNSTVELPIAFRSNVTQSPDYYKQSWKHEVNNGFWLNGQRIKVACAMCDIYFGASVPQLYQCLKSSLDHSNNNKKPPFVFITDRAKNSFNGVPSGTVVVKTSKKYKETKIRLV</sequence>
<gene>
    <name evidence="1" type="ORF">US91_C0001G0057</name>
</gene>
<dbReference type="AlphaFoldDB" id="A0A0G0K6S3"/>
<dbReference type="Proteomes" id="UP000034022">
    <property type="component" value="Unassembled WGS sequence"/>
</dbReference>
<proteinExistence type="predicted"/>
<accession>A0A0G0K6S3</accession>
<comment type="caution">
    <text evidence="1">The sequence shown here is derived from an EMBL/GenBank/DDBJ whole genome shotgun (WGS) entry which is preliminary data.</text>
</comment>
<reference evidence="1 2" key="1">
    <citation type="journal article" date="2015" name="Nature">
        <title>rRNA introns, odd ribosomes, and small enigmatic genomes across a large radiation of phyla.</title>
        <authorList>
            <person name="Brown C.T."/>
            <person name="Hug L.A."/>
            <person name="Thomas B.C."/>
            <person name="Sharon I."/>
            <person name="Castelle C.J."/>
            <person name="Singh A."/>
            <person name="Wilkins M.J."/>
            <person name="Williams K.H."/>
            <person name="Banfield J.F."/>
        </authorList>
    </citation>
    <scope>NUCLEOTIDE SEQUENCE [LARGE SCALE GENOMIC DNA]</scope>
</reference>
<name>A0A0G0K6S3_9BACT</name>
<evidence type="ECO:0000313" key="1">
    <source>
        <dbReference type="EMBL" id="KKQ71130.1"/>
    </source>
</evidence>
<organism evidence="1 2">
    <name type="scientific">Candidatus Falkowbacteria bacterium GW2011_GWE1_38_31</name>
    <dbReference type="NCBI Taxonomy" id="1618638"/>
    <lineage>
        <taxon>Bacteria</taxon>
        <taxon>Candidatus Falkowiibacteriota</taxon>
    </lineage>
</organism>
<evidence type="ECO:0000313" key="2">
    <source>
        <dbReference type="Proteomes" id="UP000034022"/>
    </source>
</evidence>